<evidence type="ECO:0000256" key="3">
    <source>
        <dbReference type="ARBA" id="ARBA00022475"/>
    </source>
</evidence>
<evidence type="ECO:0000256" key="4">
    <source>
        <dbReference type="ARBA" id="ARBA00022692"/>
    </source>
</evidence>
<keyword evidence="4 10" id="KW-0812">Transmembrane</keyword>
<proteinExistence type="inferred from homology"/>
<feature type="transmembrane region" description="Helical" evidence="11">
    <location>
        <begin position="97"/>
        <end position="122"/>
    </location>
</feature>
<dbReference type="Pfam" id="PF03471">
    <property type="entry name" value="CorC_HlyC"/>
    <property type="match status" value="1"/>
</dbReference>
<comment type="similarity">
    <text evidence="2">Belongs to the UPF0053 family.</text>
</comment>
<evidence type="ECO:0000256" key="1">
    <source>
        <dbReference type="ARBA" id="ARBA00004651"/>
    </source>
</evidence>
<feature type="domain" description="CNNM transmembrane" evidence="13">
    <location>
        <begin position="1"/>
        <end position="201"/>
    </location>
</feature>
<feature type="domain" description="CBS" evidence="12">
    <location>
        <begin position="284"/>
        <end position="341"/>
    </location>
</feature>
<dbReference type="InterPro" id="IPR044751">
    <property type="entry name" value="Ion_transp-like_CBS"/>
</dbReference>
<dbReference type="SUPFAM" id="SSF54631">
    <property type="entry name" value="CBS-domain pair"/>
    <property type="match status" value="1"/>
</dbReference>
<dbReference type="GO" id="GO:0050660">
    <property type="term" value="F:flavin adenine dinucleotide binding"/>
    <property type="evidence" value="ECO:0007669"/>
    <property type="project" value="InterPro"/>
</dbReference>
<name>A0A2U1JSS0_9BACI</name>
<dbReference type="Proteomes" id="UP000245998">
    <property type="component" value="Unassembled WGS sequence"/>
</dbReference>
<dbReference type="PANTHER" id="PTHR43099:SF2">
    <property type="entry name" value="UPF0053 PROTEIN YRKA"/>
    <property type="match status" value="1"/>
</dbReference>
<feature type="transmembrane region" description="Helical" evidence="11">
    <location>
        <begin position="58"/>
        <end position="77"/>
    </location>
</feature>
<dbReference type="FunFam" id="3.10.580.10:FF:000002">
    <property type="entry name" value="Magnesium/cobalt efflux protein CorC"/>
    <property type="match status" value="1"/>
</dbReference>
<evidence type="ECO:0000256" key="6">
    <source>
        <dbReference type="ARBA" id="ARBA00022989"/>
    </source>
</evidence>
<accession>A0A2U1JSS0</accession>
<dbReference type="Pfam" id="PF00571">
    <property type="entry name" value="CBS"/>
    <property type="match status" value="2"/>
</dbReference>
<keyword evidence="6 10" id="KW-1133">Transmembrane helix</keyword>
<dbReference type="PANTHER" id="PTHR43099">
    <property type="entry name" value="UPF0053 PROTEIN YRKA"/>
    <property type="match status" value="1"/>
</dbReference>
<sequence>MDIFNLILFILLIFFTAFFVAAEFSVVKVRKTRIDQLAMNANKNAIIVQKILNNLDGYLSATQLGITIAALGLGWLGEPTFHGLIDPFVAWFGLPEAVTSTLSFLIVFLFVTFLNVVVGELAPKTIAIQKSEQIALLIAKPLYWFYIIAFPLIWLLNGSARLLVRVFGFKTNDSQEAALSEEELRLSMSESYKSGEINQSELQYVNRIFEFDDRLAREIMVPRTEIVCVYKDDTLEENLNVLKQEKFTRFPVADGDKDHIVGLINIKEVFHDVFNNHAKPLEEYIRPIILVIEHIPIKKLLIRMQKEQIHMAVLVDEYGGTAGLVTVEDILEEIVGEIRDEFDSDEQPMINKVSPTITVLDGKVLIEDVNNLFNLHLDDSEVDTIGGWMLSQISDIQLGSSIKVNGYEFKVTEIDGHQVKYIEVIRQNNKDEQVIKKTPADD</sequence>
<evidence type="ECO:0008006" key="16">
    <source>
        <dbReference type="Google" id="ProtNLM"/>
    </source>
</evidence>
<dbReference type="SMART" id="SM01091">
    <property type="entry name" value="CorC_HlyC"/>
    <property type="match status" value="1"/>
</dbReference>
<dbReference type="InterPro" id="IPR016169">
    <property type="entry name" value="FAD-bd_PCMH_sub2"/>
</dbReference>
<dbReference type="PROSITE" id="PS51371">
    <property type="entry name" value="CBS"/>
    <property type="match status" value="2"/>
</dbReference>
<dbReference type="SMART" id="SM00116">
    <property type="entry name" value="CBS"/>
    <property type="match status" value="2"/>
</dbReference>
<reference evidence="14 15" key="1">
    <citation type="submission" date="2018-04" db="EMBL/GenBank/DDBJ databases">
        <title>Camelliibacillus theae gen. nov., sp. nov., isolated from Pu'er tea.</title>
        <authorList>
            <person name="Niu L."/>
        </authorList>
    </citation>
    <scope>NUCLEOTIDE SEQUENCE [LARGE SCALE GENOMIC DNA]</scope>
    <source>
        <strain evidence="14 15">T8</strain>
    </source>
</reference>
<dbReference type="InterPro" id="IPR000644">
    <property type="entry name" value="CBS_dom"/>
</dbReference>
<evidence type="ECO:0000313" key="14">
    <source>
        <dbReference type="EMBL" id="PWA08055.1"/>
    </source>
</evidence>
<feature type="transmembrane region" description="Helical" evidence="11">
    <location>
        <begin position="134"/>
        <end position="156"/>
    </location>
</feature>
<dbReference type="PROSITE" id="PS51846">
    <property type="entry name" value="CNNM"/>
    <property type="match status" value="1"/>
</dbReference>
<dbReference type="RefSeq" id="WP_116555846.1">
    <property type="nucleotide sequence ID" value="NZ_QCZG01000042.1"/>
</dbReference>
<dbReference type="OrthoDB" id="9798188at2"/>
<evidence type="ECO:0000256" key="8">
    <source>
        <dbReference type="ARBA" id="ARBA00023136"/>
    </source>
</evidence>
<dbReference type="Pfam" id="PF01595">
    <property type="entry name" value="CNNM"/>
    <property type="match status" value="1"/>
</dbReference>
<dbReference type="Gene3D" id="3.10.580.10">
    <property type="entry name" value="CBS-domain"/>
    <property type="match status" value="1"/>
</dbReference>
<evidence type="ECO:0000256" key="11">
    <source>
        <dbReference type="SAM" id="Phobius"/>
    </source>
</evidence>
<keyword evidence="15" id="KW-1185">Reference proteome</keyword>
<dbReference type="SUPFAM" id="SSF56176">
    <property type="entry name" value="FAD-binding/transporter-associated domain-like"/>
    <property type="match status" value="1"/>
</dbReference>
<dbReference type="Gene3D" id="3.30.465.10">
    <property type="match status" value="1"/>
</dbReference>
<dbReference type="CDD" id="cd04590">
    <property type="entry name" value="CBS_pair_CorC_HlyC_assoc"/>
    <property type="match status" value="1"/>
</dbReference>
<evidence type="ECO:0000259" key="13">
    <source>
        <dbReference type="PROSITE" id="PS51846"/>
    </source>
</evidence>
<evidence type="ECO:0000256" key="9">
    <source>
        <dbReference type="PROSITE-ProRule" id="PRU00703"/>
    </source>
</evidence>
<keyword evidence="3" id="KW-1003">Cell membrane</keyword>
<protein>
    <recommendedName>
        <fullName evidence="16">HlyC/CorC family transporter</fullName>
    </recommendedName>
</protein>
<dbReference type="InterPro" id="IPR005170">
    <property type="entry name" value="Transptr-assoc_dom"/>
</dbReference>
<keyword evidence="7 9" id="KW-0129">CBS domain</keyword>
<evidence type="ECO:0000256" key="5">
    <source>
        <dbReference type="ARBA" id="ARBA00022737"/>
    </source>
</evidence>
<dbReference type="InterPro" id="IPR046342">
    <property type="entry name" value="CBS_dom_sf"/>
</dbReference>
<dbReference type="AlphaFoldDB" id="A0A2U1JSS0"/>
<dbReference type="InterPro" id="IPR036318">
    <property type="entry name" value="FAD-bd_PCMH-like_sf"/>
</dbReference>
<evidence type="ECO:0000259" key="12">
    <source>
        <dbReference type="PROSITE" id="PS51371"/>
    </source>
</evidence>
<evidence type="ECO:0000256" key="10">
    <source>
        <dbReference type="PROSITE-ProRule" id="PRU01193"/>
    </source>
</evidence>
<keyword evidence="5" id="KW-0677">Repeat</keyword>
<comment type="caution">
    <text evidence="14">The sequence shown here is derived from an EMBL/GenBank/DDBJ whole genome shotgun (WGS) entry which is preliminary data.</text>
</comment>
<keyword evidence="8 10" id="KW-0472">Membrane</keyword>
<gene>
    <name evidence="14" type="ORF">DCC39_15635</name>
</gene>
<feature type="domain" description="CBS" evidence="12">
    <location>
        <begin position="220"/>
        <end position="279"/>
    </location>
</feature>
<feature type="transmembrane region" description="Helical" evidence="11">
    <location>
        <begin position="6"/>
        <end position="27"/>
    </location>
</feature>
<dbReference type="InterPro" id="IPR051676">
    <property type="entry name" value="UPF0053_domain"/>
</dbReference>
<dbReference type="GO" id="GO:0005886">
    <property type="term" value="C:plasma membrane"/>
    <property type="evidence" value="ECO:0007669"/>
    <property type="project" value="UniProtKB-SubCell"/>
</dbReference>
<evidence type="ECO:0000256" key="7">
    <source>
        <dbReference type="ARBA" id="ARBA00023122"/>
    </source>
</evidence>
<comment type="subcellular location">
    <subcellularLocation>
        <location evidence="1">Cell membrane</location>
        <topology evidence="1">Multi-pass membrane protein</topology>
    </subcellularLocation>
</comment>
<evidence type="ECO:0000256" key="2">
    <source>
        <dbReference type="ARBA" id="ARBA00006337"/>
    </source>
</evidence>
<organism evidence="14 15">
    <name type="scientific">Pueribacillus theae</name>
    <dbReference type="NCBI Taxonomy" id="2171751"/>
    <lineage>
        <taxon>Bacteria</taxon>
        <taxon>Bacillati</taxon>
        <taxon>Bacillota</taxon>
        <taxon>Bacilli</taxon>
        <taxon>Bacillales</taxon>
        <taxon>Bacillaceae</taxon>
        <taxon>Pueribacillus</taxon>
    </lineage>
</organism>
<dbReference type="EMBL" id="QCZG01000042">
    <property type="protein sequence ID" value="PWA08055.1"/>
    <property type="molecule type" value="Genomic_DNA"/>
</dbReference>
<dbReference type="InterPro" id="IPR002550">
    <property type="entry name" value="CNNM"/>
</dbReference>
<evidence type="ECO:0000313" key="15">
    <source>
        <dbReference type="Proteomes" id="UP000245998"/>
    </source>
</evidence>